<evidence type="ECO:0000256" key="16">
    <source>
        <dbReference type="ARBA" id="ARBA00031027"/>
    </source>
</evidence>
<keyword evidence="9" id="KW-1278">Translocase</keyword>
<feature type="transmembrane region" description="Helical" evidence="18">
    <location>
        <begin position="175"/>
        <end position="192"/>
    </location>
</feature>
<dbReference type="PANTHER" id="PTHR42829:SF2">
    <property type="entry name" value="NADH-UBIQUINONE OXIDOREDUCTASE CHAIN 5"/>
    <property type="match status" value="1"/>
</dbReference>
<feature type="transmembrane region" description="Helical" evidence="18">
    <location>
        <begin position="302"/>
        <end position="319"/>
    </location>
</feature>
<evidence type="ECO:0000313" key="21">
    <source>
        <dbReference type="EMBL" id="UZZ43700.1"/>
    </source>
</evidence>
<accession>A0A9E8LNM9</accession>
<evidence type="ECO:0000256" key="13">
    <source>
        <dbReference type="ARBA" id="ARBA00023075"/>
    </source>
</evidence>
<dbReference type="Pfam" id="PF00361">
    <property type="entry name" value="Proton_antipo_M"/>
    <property type="match status" value="1"/>
</dbReference>
<evidence type="ECO:0000256" key="10">
    <source>
        <dbReference type="ARBA" id="ARBA00022982"/>
    </source>
</evidence>
<comment type="catalytic activity">
    <reaction evidence="17">
        <text>a ubiquinone + NADH + 5 H(+)(in) = a ubiquinol + NAD(+) + 4 H(+)(out)</text>
        <dbReference type="Rhea" id="RHEA:29091"/>
        <dbReference type="Rhea" id="RHEA-COMP:9565"/>
        <dbReference type="Rhea" id="RHEA-COMP:9566"/>
        <dbReference type="ChEBI" id="CHEBI:15378"/>
        <dbReference type="ChEBI" id="CHEBI:16389"/>
        <dbReference type="ChEBI" id="CHEBI:17976"/>
        <dbReference type="ChEBI" id="CHEBI:57540"/>
        <dbReference type="ChEBI" id="CHEBI:57945"/>
        <dbReference type="EC" id="7.1.1.2"/>
    </reaction>
</comment>
<dbReference type="GO" id="GO:0003954">
    <property type="term" value="F:NADH dehydrogenase activity"/>
    <property type="evidence" value="ECO:0007669"/>
    <property type="project" value="TreeGrafter"/>
</dbReference>
<evidence type="ECO:0000256" key="9">
    <source>
        <dbReference type="ARBA" id="ARBA00022967"/>
    </source>
</evidence>
<evidence type="ECO:0000256" key="3">
    <source>
        <dbReference type="ARBA" id="ARBA00012944"/>
    </source>
</evidence>
<evidence type="ECO:0000256" key="6">
    <source>
        <dbReference type="ARBA" id="ARBA00022660"/>
    </source>
</evidence>
<feature type="transmembrane region" description="Helical" evidence="18">
    <location>
        <begin position="85"/>
        <end position="104"/>
    </location>
</feature>
<keyword evidence="7 18" id="KW-0812">Transmembrane</keyword>
<dbReference type="CTD" id="4540"/>
<organism evidence="21">
    <name type="scientific">Plectrocnemia tsukuiensis</name>
    <dbReference type="NCBI Taxonomy" id="623670"/>
    <lineage>
        <taxon>Eukaryota</taxon>
        <taxon>Metazoa</taxon>
        <taxon>Ecdysozoa</taxon>
        <taxon>Arthropoda</taxon>
        <taxon>Hexapoda</taxon>
        <taxon>Insecta</taxon>
        <taxon>Pterygota</taxon>
        <taxon>Neoptera</taxon>
        <taxon>Endopterygota</taxon>
        <taxon>Trichoptera</taxon>
        <taxon>Annulipalpia</taxon>
        <taxon>Psychomyioidea</taxon>
        <taxon>Polycentropodidae</taxon>
        <taxon>Polycentropodinae</taxon>
        <taxon>Plectrocnemia</taxon>
    </lineage>
</organism>
<protein>
    <recommendedName>
        <fullName evidence="4">NADH-ubiquinone oxidoreductase chain 5</fullName>
        <ecNumber evidence="3">7.1.1.2</ecNumber>
    </recommendedName>
    <alternativeName>
        <fullName evidence="16">NADH dehydrogenase subunit 5</fullName>
    </alternativeName>
</protein>
<dbReference type="AlphaFoldDB" id="A0A9E8LNM9"/>
<evidence type="ECO:0000256" key="4">
    <source>
        <dbReference type="ARBA" id="ARBA00021096"/>
    </source>
</evidence>
<feature type="transmembrane region" description="Helical" evidence="18">
    <location>
        <begin position="368"/>
        <end position="388"/>
    </location>
</feature>
<dbReference type="GO" id="GO:0008137">
    <property type="term" value="F:NADH dehydrogenase (ubiquinone) activity"/>
    <property type="evidence" value="ECO:0007669"/>
    <property type="project" value="UniProtKB-EC"/>
</dbReference>
<keyword evidence="5" id="KW-0813">Transport</keyword>
<evidence type="ECO:0000256" key="17">
    <source>
        <dbReference type="ARBA" id="ARBA00049551"/>
    </source>
</evidence>
<gene>
    <name evidence="21" type="primary">ND5</name>
</gene>
<keyword evidence="6" id="KW-0679">Respiratory chain</keyword>
<feature type="transmembrane region" description="Helical" evidence="18">
    <location>
        <begin position="270"/>
        <end position="290"/>
    </location>
</feature>
<evidence type="ECO:0000256" key="15">
    <source>
        <dbReference type="ARBA" id="ARBA00023136"/>
    </source>
</evidence>
<feature type="transmembrane region" description="Helical" evidence="18">
    <location>
        <begin position="456"/>
        <end position="474"/>
    </location>
</feature>
<sequence length="561" mass="66418">MNMFKVMFIYLFFISLNFFLLSLFFFMYNLIIIIEWFLIDLNSSNMLFLMLLDFKSLMFMSIVLFISSMIMLYSDIYMENEIFKIRFIYLVLMFILSMVLMILSPNLISIMLGWDGLGLTSFCLVIYYQNKKSLNSGMLTLLMNRVGDVMILISIVWMMNFGSWNFYYYLNFMSLDMNMFIVTMFIMLASITKSAQIPYSSWLPAAMAAPTPISALVHSSTLVTAGIYLMIRFSHSFYYSYLYMMLFFLSLMTMFMAGISANFEFNLKKIIALSTLSQLGLMMSVLSLGLVDMSFFHLLSHALFKSMLFMCAGMFIHVMSNNQDIRKMGNLINIMPITCSNFLIGNLSLSGIPFMAGFYSKDLLMEKMIFLGYNWVYFFIYFFSLGLTMMYSVRLMFFMMLSDLNYLIINFIIDNSQVSLSMMNLMIFSIIGGSILNWLIFFNLEFMYLSFIYKFYIYFFMLLGIFMGSFIFKLKIKNFYFFMNMFFSTLLFSYGINYFFLLINHNLSKYLDMGWLEEVGSFNFQKNIIIMIRFNQIYFFILMILFLMMLMMYFIFLLFFL</sequence>
<keyword evidence="15 18" id="KW-0472">Membrane</keyword>
<evidence type="ECO:0000256" key="14">
    <source>
        <dbReference type="ARBA" id="ARBA00023128"/>
    </source>
</evidence>
<dbReference type="InterPro" id="IPR001750">
    <property type="entry name" value="ND/Mrp_TM"/>
</dbReference>
<feature type="domain" description="NADH dehydrogenase subunit 5 C-terminal" evidence="20">
    <location>
        <begin position="391"/>
        <end position="560"/>
    </location>
</feature>
<geneLocation type="mitochondrion" evidence="21"/>
<dbReference type="GO" id="GO:0015990">
    <property type="term" value="P:electron transport coupled proton transport"/>
    <property type="evidence" value="ECO:0007669"/>
    <property type="project" value="TreeGrafter"/>
</dbReference>
<feature type="transmembrane region" description="Helical" evidence="18">
    <location>
        <begin position="425"/>
        <end position="444"/>
    </location>
</feature>
<evidence type="ECO:0000256" key="1">
    <source>
        <dbReference type="ARBA" id="ARBA00003257"/>
    </source>
</evidence>
<dbReference type="GO" id="GO:0042773">
    <property type="term" value="P:ATP synthesis coupled electron transport"/>
    <property type="evidence" value="ECO:0007669"/>
    <property type="project" value="InterPro"/>
</dbReference>
<evidence type="ECO:0000256" key="18">
    <source>
        <dbReference type="SAM" id="Phobius"/>
    </source>
</evidence>
<dbReference type="InterPro" id="IPR003945">
    <property type="entry name" value="NU5C-like"/>
</dbReference>
<feature type="transmembrane region" description="Helical" evidence="18">
    <location>
        <begin position="213"/>
        <end position="231"/>
    </location>
</feature>
<comment type="subcellular location">
    <subcellularLocation>
        <location evidence="2">Mitochondrion inner membrane</location>
        <topology evidence="2">Multi-pass membrane protein</topology>
    </subcellularLocation>
</comment>
<feature type="transmembrane region" description="Helical" evidence="18">
    <location>
        <begin position="331"/>
        <end position="356"/>
    </location>
</feature>
<evidence type="ECO:0000256" key="11">
    <source>
        <dbReference type="ARBA" id="ARBA00022989"/>
    </source>
</evidence>
<feature type="domain" description="NADH:quinone oxidoreductase/Mrp antiporter transmembrane" evidence="19">
    <location>
        <begin position="104"/>
        <end position="383"/>
    </location>
</feature>
<dbReference type="EMBL" id="OL677996">
    <property type="protein sequence ID" value="UZZ43700.1"/>
    <property type="molecule type" value="Genomic_DNA"/>
</dbReference>
<keyword evidence="8" id="KW-0999">Mitochondrion inner membrane</keyword>
<feature type="transmembrane region" description="Helical" evidence="18">
    <location>
        <begin position="480"/>
        <end position="503"/>
    </location>
</feature>
<reference evidence="21" key="2">
    <citation type="journal article" date="2022" name="Syst. Entomol.">
        <title>Massive gene rearrangements of mitochondrial genomes and implications for the phylogeny of Trichoptera (Insecta).</title>
        <authorList>
            <person name="Ge X."/>
            <person name="Peng L."/>
            <person name="Vogler A.P."/>
            <person name="Morse J.C."/>
            <person name="Yang L."/>
            <person name="Sun C."/>
            <person name="Wang B."/>
        </authorList>
    </citation>
    <scope>NUCLEOTIDE SEQUENCE</scope>
</reference>
<keyword evidence="11 18" id="KW-1133">Transmembrane helix</keyword>
<name>A0A9E8LNM9_9NEOP</name>
<dbReference type="RefSeq" id="YP_010585964.1">
    <property type="nucleotide sequence ID" value="NC_069238.1"/>
</dbReference>
<evidence type="ECO:0000259" key="20">
    <source>
        <dbReference type="Pfam" id="PF06455"/>
    </source>
</evidence>
<dbReference type="PRINTS" id="PR01434">
    <property type="entry name" value="NADHDHGNASE5"/>
</dbReference>
<evidence type="ECO:0000256" key="2">
    <source>
        <dbReference type="ARBA" id="ARBA00004448"/>
    </source>
</evidence>
<keyword evidence="12" id="KW-0520">NAD</keyword>
<feature type="transmembrane region" description="Helical" evidence="18">
    <location>
        <begin position="54"/>
        <end position="73"/>
    </location>
</feature>
<keyword evidence="10" id="KW-0249">Electron transport</keyword>
<evidence type="ECO:0000256" key="12">
    <source>
        <dbReference type="ARBA" id="ARBA00023027"/>
    </source>
</evidence>
<dbReference type="InterPro" id="IPR010934">
    <property type="entry name" value="NADH_DH_su5_C"/>
</dbReference>
<evidence type="ECO:0000256" key="8">
    <source>
        <dbReference type="ARBA" id="ARBA00022792"/>
    </source>
</evidence>
<evidence type="ECO:0000259" key="19">
    <source>
        <dbReference type="Pfam" id="PF00361"/>
    </source>
</evidence>
<reference evidence="21" key="1">
    <citation type="submission" date="2021-11" db="EMBL/GenBank/DDBJ databases">
        <authorList>
            <person name="Ge X.-Y."/>
            <person name="Peng L."/>
            <person name="Sun C.-H."/>
            <person name="Wang B.-X."/>
        </authorList>
    </citation>
    <scope>NUCLEOTIDE SEQUENCE</scope>
</reference>
<dbReference type="GO" id="GO:0005743">
    <property type="term" value="C:mitochondrial inner membrane"/>
    <property type="evidence" value="ECO:0007669"/>
    <property type="project" value="UniProtKB-SubCell"/>
</dbReference>
<dbReference type="Pfam" id="PF06455">
    <property type="entry name" value="NADH5_C"/>
    <property type="match status" value="1"/>
</dbReference>
<comment type="function">
    <text evidence="1">Core subunit of the mitochondrial membrane respiratory chain NADH dehydrogenase (Complex I) that is believed to belong to the minimal assembly required for catalysis. Complex I functions in the transfer of electrons from NADH to the respiratory chain. The immediate electron acceptor for the enzyme is believed to be ubiquinone.</text>
</comment>
<proteinExistence type="predicted"/>
<feature type="transmembrane region" description="Helical" evidence="18">
    <location>
        <begin position="537"/>
        <end position="560"/>
    </location>
</feature>
<dbReference type="PANTHER" id="PTHR42829">
    <property type="entry name" value="NADH-UBIQUINONE OXIDOREDUCTASE CHAIN 5"/>
    <property type="match status" value="1"/>
</dbReference>
<evidence type="ECO:0000256" key="5">
    <source>
        <dbReference type="ARBA" id="ARBA00022448"/>
    </source>
</evidence>
<dbReference type="EC" id="7.1.1.2" evidence="3"/>
<keyword evidence="13" id="KW-0830">Ubiquinone</keyword>
<feature type="transmembrane region" description="Helical" evidence="18">
    <location>
        <begin position="237"/>
        <end position="258"/>
    </location>
</feature>
<keyword evidence="14 21" id="KW-0496">Mitochondrion</keyword>
<evidence type="ECO:0000256" key="7">
    <source>
        <dbReference type="ARBA" id="ARBA00022692"/>
    </source>
</evidence>
<dbReference type="GeneID" id="77424842"/>
<feature type="transmembrane region" description="Helical" evidence="18">
    <location>
        <begin position="7"/>
        <end position="34"/>
    </location>
</feature>